<evidence type="ECO:0000313" key="2">
    <source>
        <dbReference type="EMBL" id="AYG00884.1"/>
    </source>
</evidence>
<proteinExistence type="predicted"/>
<protein>
    <submittedName>
        <fullName evidence="2">Uncharacterized protein</fullName>
    </submittedName>
</protein>
<dbReference type="OrthoDB" id="9840976at2"/>
<gene>
    <name evidence="2" type="ORF">D7I46_07110</name>
</gene>
<feature type="transmembrane region" description="Helical" evidence="1">
    <location>
        <begin position="62"/>
        <end position="80"/>
    </location>
</feature>
<evidence type="ECO:0000313" key="3">
    <source>
        <dbReference type="Proteomes" id="UP000269374"/>
    </source>
</evidence>
<reference evidence="2 3" key="1">
    <citation type="submission" date="2018-09" db="EMBL/GenBank/DDBJ databases">
        <title>Genome sequencing of strain 1JSPR-7.</title>
        <authorList>
            <person name="Heo J."/>
            <person name="Kim S.-J."/>
            <person name="Kwon S.-W."/>
        </authorList>
    </citation>
    <scope>NUCLEOTIDE SEQUENCE [LARGE SCALE GENOMIC DNA]</scope>
    <source>
        <strain evidence="2 3">1JSPR-7</strain>
    </source>
</reference>
<dbReference type="EMBL" id="CP032627">
    <property type="protein sequence ID" value="AYG00884.1"/>
    <property type="molecule type" value="Genomic_DNA"/>
</dbReference>
<organism evidence="2 3">
    <name type="scientific">Lactococcus allomyrinae</name>
    <dbReference type="NCBI Taxonomy" id="2419773"/>
    <lineage>
        <taxon>Bacteria</taxon>
        <taxon>Bacillati</taxon>
        <taxon>Bacillota</taxon>
        <taxon>Bacilli</taxon>
        <taxon>Lactobacillales</taxon>
        <taxon>Streptococcaceae</taxon>
        <taxon>Lactococcus</taxon>
    </lineage>
</organism>
<accession>A0A387BF49</accession>
<keyword evidence="1" id="KW-0812">Transmembrane</keyword>
<sequence>MAELFADLFGDIIIQTLFGATKQGKSKRIFWIQGIFRTLIVLGFAIIVGIFALIVPQFITKLILTILSFGALVHYFYYTLESIKNYRRTYL</sequence>
<dbReference type="AlphaFoldDB" id="A0A387BF49"/>
<dbReference type="KEGG" id="lact:D7I46_07110"/>
<name>A0A387BF49_9LACT</name>
<keyword evidence="3" id="KW-1185">Reference proteome</keyword>
<feature type="transmembrane region" description="Helical" evidence="1">
    <location>
        <begin position="35"/>
        <end position="56"/>
    </location>
</feature>
<dbReference type="RefSeq" id="WP_120772267.1">
    <property type="nucleotide sequence ID" value="NZ_CP032627.1"/>
</dbReference>
<keyword evidence="1" id="KW-1133">Transmembrane helix</keyword>
<evidence type="ECO:0000256" key="1">
    <source>
        <dbReference type="SAM" id="Phobius"/>
    </source>
</evidence>
<keyword evidence="1" id="KW-0472">Membrane</keyword>
<dbReference type="Proteomes" id="UP000269374">
    <property type="component" value="Chromosome"/>
</dbReference>